<dbReference type="AlphaFoldDB" id="A0A448XRU2"/>
<evidence type="ECO:0000256" key="2">
    <source>
        <dbReference type="ARBA" id="ARBA00022723"/>
    </source>
</evidence>
<evidence type="ECO:0000259" key="5">
    <source>
        <dbReference type="Pfam" id="PF00689"/>
    </source>
</evidence>
<comment type="subcellular location">
    <subcellularLocation>
        <location evidence="1">Endomembrane system</location>
        <topology evidence="1">Multi-pass membrane protein</topology>
    </subcellularLocation>
</comment>
<feature type="transmembrane region" description="Helical" evidence="4">
    <location>
        <begin position="71"/>
        <end position="92"/>
    </location>
</feature>
<gene>
    <name evidence="6" type="ORF">PXEA_LOCUS36824</name>
</gene>
<protein>
    <recommendedName>
        <fullName evidence="5">Cation-transporting P-type ATPase C-terminal domain-containing protein</fullName>
    </recommendedName>
</protein>
<dbReference type="PANTHER" id="PTHR24093">
    <property type="entry name" value="CATION TRANSPORTING ATPASE"/>
    <property type="match status" value="1"/>
</dbReference>
<keyword evidence="7" id="KW-1185">Reference proteome</keyword>
<dbReference type="InterPro" id="IPR023298">
    <property type="entry name" value="ATPase_P-typ_TM_dom_sf"/>
</dbReference>
<keyword evidence="4" id="KW-0812">Transmembrane</keyword>
<dbReference type="GO" id="GO:0046872">
    <property type="term" value="F:metal ion binding"/>
    <property type="evidence" value="ECO:0007669"/>
    <property type="project" value="UniProtKB-KW"/>
</dbReference>
<dbReference type="SUPFAM" id="SSF81665">
    <property type="entry name" value="Calcium ATPase, transmembrane domain M"/>
    <property type="match status" value="1"/>
</dbReference>
<comment type="caution">
    <text evidence="6">The sequence shown here is derived from an EMBL/GenBank/DDBJ whole genome shotgun (WGS) entry which is preliminary data.</text>
</comment>
<dbReference type="GO" id="GO:0005388">
    <property type="term" value="F:P-type calcium transporter activity"/>
    <property type="evidence" value="ECO:0007669"/>
    <property type="project" value="TreeGrafter"/>
</dbReference>
<evidence type="ECO:0000256" key="4">
    <source>
        <dbReference type="SAM" id="Phobius"/>
    </source>
</evidence>
<dbReference type="OrthoDB" id="116380at2759"/>
<dbReference type="InterPro" id="IPR006068">
    <property type="entry name" value="ATPase_P-typ_cation-transptr_C"/>
</dbReference>
<organism evidence="6 7">
    <name type="scientific">Protopolystoma xenopodis</name>
    <dbReference type="NCBI Taxonomy" id="117903"/>
    <lineage>
        <taxon>Eukaryota</taxon>
        <taxon>Metazoa</taxon>
        <taxon>Spiralia</taxon>
        <taxon>Lophotrochozoa</taxon>
        <taxon>Platyhelminthes</taxon>
        <taxon>Monogenea</taxon>
        <taxon>Polyopisthocotylea</taxon>
        <taxon>Polystomatidea</taxon>
        <taxon>Polystomatidae</taxon>
        <taxon>Protopolystoma</taxon>
    </lineage>
</organism>
<dbReference type="PANTHER" id="PTHR24093:SF369">
    <property type="entry name" value="CALCIUM-TRANSPORTING ATPASE"/>
    <property type="match status" value="1"/>
</dbReference>
<dbReference type="Pfam" id="PF00689">
    <property type="entry name" value="Cation_ATPase_C"/>
    <property type="match status" value="1"/>
</dbReference>
<keyword evidence="4" id="KW-0472">Membrane</keyword>
<dbReference type="GO" id="GO:0051480">
    <property type="term" value="P:regulation of cytosolic calcium ion concentration"/>
    <property type="evidence" value="ECO:0007669"/>
    <property type="project" value="TreeGrafter"/>
</dbReference>
<dbReference type="Proteomes" id="UP000784294">
    <property type="component" value="Unassembled WGS sequence"/>
</dbReference>
<dbReference type="Gene3D" id="1.20.1110.10">
    <property type="entry name" value="Calcium-transporting ATPase, transmembrane domain"/>
    <property type="match status" value="1"/>
</dbReference>
<keyword evidence="2" id="KW-0479">Metal-binding</keyword>
<feature type="transmembrane region" description="Helical" evidence="4">
    <location>
        <begin position="41"/>
        <end position="59"/>
    </location>
</feature>
<evidence type="ECO:0000313" key="6">
    <source>
        <dbReference type="EMBL" id="VEL43384.1"/>
    </source>
</evidence>
<name>A0A448XRU2_9PLAT</name>
<keyword evidence="4" id="KW-1133">Transmembrane helix</keyword>
<dbReference type="GO" id="GO:0005886">
    <property type="term" value="C:plasma membrane"/>
    <property type="evidence" value="ECO:0007669"/>
    <property type="project" value="TreeGrafter"/>
</dbReference>
<accession>A0A448XRU2</accession>
<feature type="domain" description="Cation-transporting P-type ATPase C-terminal" evidence="5">
    <location>
        <begin position="33"/>
        <end position="90"/>
    </location>
</feature>
<dbReference type="EMBL" id="CAAALY010280946">
    <property type="protein sequence ID" value="VEL43384.1"/>
    <property type="molecule type" value="Genomic_DNA"/>
</dbReference>
<reference evidence="6" key="1">
    <citation type="submission" date="2018-11" db="EMBL/GenBank/DDBJ databases">
        <authorList>
            <consortium name="Pathogen Informatics"/>
        </authorList>
    </citation>
    <scope>NUCLEOTIDE SEQUENCE</scope>
</reference>
<proteinExistence type="predicted"/>
<evidence type="ECO:0000256" key="3">
    <source>
        <dbReference type="ARBA" id="ARBA00022842"/>
    </source>
</evidence>
<evidence type="ECO:0000256" key="1">
    <source>
        <dbReference type="ARBA" id="ARBA00004127"/>
    </source>
</evidence>
<sequence>MPLLSLIPYLCSHRPLGERLLDVDSGRNLSEKGVNKPTEHFTAIFNTFVLMTLFNEANARKIHGQRNIFSGLHRNVLFIIIWIATFILQASAGCRDDTRSFLNCKSSVFT</sequence>
<dbReference type="GO" id="GO:0012505">
    <property type="term" value="C:endomembrane system"/>
    <property type="evidence" value="ECO:0007669"/>
    <property type="project" value="UniProtKB-SubCell"/>
</dbReference>
<evidence type="ECO:0000313" key="7">
    <source>
        <dbReference type="Proteomes" id="UP000784294"/>
    </source>
</evidence>
<keyword evidence="3" id="KW-0460">Magnesium</keyword>